<comment type="caution">
    <text evidence="2">The sequence shown here is derived from an EMBL/GenBank/DDBJ whole genome shotgun (WGS) entry which is preliminary data.</text>
</comment>
<gene>
    <name evidence="2" type="ORF">M5X19_17855</name>
</gene>
<feature type="chain" id="PRO_5045721628" description="YtxH domain-containing protein" evidence="1">
    <location>
        <begin position="20"/>
        <end position="72"/>
    </location>
</feature>
<feature type="signal peptide" evidence="1">
    <location>
        <begin position="1"/>
        <end position="19"/>
    </location>
</feature>
<dbReference type="Proteomes" id="UP001527099">
    <property type="component" value="Unassembled WGS sequence"/>
</dbReference>
<dbReference type="RefSeq" id="WP_029193521.1">
    <property type="nucleotide sequence ID" value="NZ_JAMDMW010000012.1"/>
</dbReference>
<evidence type="ECO:0000313" key="3">
    <source>
        <dbReference type="Proteomes" id="UP001527099"/>
    </source>
</evidence>
<organism evidence="2 3">
    <name type="scientific">Paenibacillus alginolyticus</name>
    <dbReference type="NCBI Taxonomy" id="59839"/>
    <lineage>
        <taxon>Bacteria</taxon>
        <taxon>Bacillati</taxon>
        <taxon>Bacillota</taxon>
        <taxon>Bacilli</taxon>
        <taxon>Bacillales</taxon>
        <taxon>Paenibacillaceae</taxon>
        <taxon>Paenibacillus</taxon>
    </lineage>
</organism>
<name>A0ABT4GEY7_9BACL</name>
<reference evidence="2 3" key="1">
    <citation type="submission" date="2022-05" db="EMBL/GenBank/DDBJ databases">
        <title>Genome Sequencing of Bee-Associated Microbes.</title>
        <authorList>
            <person name="Dunlap C."/>
        </authorList>
    </citation>
    <scope>NUCLEOTIDE SEQUENCE [LARGE SCALE GENOMIC DNA]</scope>
    <source>
        <strain evidence="2 3">NRRL B-14421</strain>
    </source>
</reference>
<dbReference type="EMBL" id="JAMDMX010000054">
    <property type="protein sequence ID" value="MCY9694755.1"/>
    <property type="molecule type" value="Genomic_DNA"/>
</dbReference>
<evidence type="ECO:0008006" key="4">
    <source>
        <dbReference type="Google" id="ProtNLM"/>
    </source>
</evidence>
<keyword evidence="3" id="KW-1185">Reference proteome</keyword>
<sequence length="72" mass="7804">MKSKSLFGIILGAAALVFAVSPESRKAVRKLAVKGTGAWLEIKDQIKEAASDFPTGQMDSQKVIEEPILKEM</sequence>
<proteinExistence type="predicted"/>
<evidence type="ECO:0000256" key="1">
    <source>
        <dbReference type="SAM" id="SignalP"/>
    </source>
</evidence>
<protein>
    <recommendedName>
        <fullName evidence="4">YtxH domain-containing protein</fullName>
    </recommendedName>
</protein>
<keyword evidence="1" id="KW-0732">Signal</keyword>
<accession>A0ABT4GEY7</accession>
<evidence type="ECO:0000313" key="2">
    <source>
        <dbReference type="EMBL" id="MCY9694755.1"/>
    </source>
</evidence>